<feature type="domain" description="F-box" evidence="1">
    <location>
        <begin position="84"/>
        <end position="119"/>
    </location>
</feature>
<proteinExistence type="predicted"/>
<dbReference type="InterPro" id="IPR036047">
    <property type="entry name" value="F-box-like_dom_sf"/>
</dbReference>
<dbReference type="PROSITE" id="PS50181">
    <property type="entry name" value="FBOX"/>
    <property type="match status" value="1"/>
</dbReference>
<evidence type="ECO:0000259" key="1">
    <source>
        <dbReference type="PROSITE" id="PS50181"/>
    </source>
</evidence>
<dbReference type="Pfam" id="PF00646">
    <property type="entry name" value="F-box"/>
    <property type="match status" value="1"/>
</dbReference>
<dbReference type="SUPFAM" id="SSF81383">
    <property type="entry name" value="F-box domain"/>
    <property type="match status" value="1"/>
</dbReference>
<accession>A0AAN8MX11</accession>
<comment type="caution">
    <text evidence="2">The sequence shown here is derived from an EMBL/GenBank/DDBJ whole genome shotgun (WGS) entry which is preliminary data.</text>
</comment>
<protein>
    <recommendedName>
        <fullName evidence="1">F-box domain-containing protein</fullName>
    </recommendedName>
</protein>
<sequence>MFFCSREKDSAQLFFDMLFQKIVCTDMKEALLWPQVLTDPNHSKDIAPVRRRVIMEVVQYLLRPEDSSIVVGNINVKPKDDIQNLSLASLPVEIFLIILEHLDNFSALSLALTSRAFYNASLDRVQNILCPLAELGRWAGKPLVRAGIVVDLEEGFSSGRTEIDEAGGTYLMNVLESKMIGLRERGYYTIYDSDDPGKLAILRSVAADNHIPPVIRRYASAILGNTEYENMFQEGREYIIRNLDKMEYVPFPTGRLERTITRPRGVYDDTLVKTPHVAERVIDAITWSPTMKAGACGLEKGAWVGNRIDIVLDNEGVRDGWKKL</sequence>
<evidence type="ECO:0000313" key="2">
    <source>
        <dbReference type="EMBL" id="KAK6355973.1"/>
    </source>
</evidence>
<keyword evidence="3" id="KW-1185">Reference proteome</keyword>
<evidence type="ECO:0000313" key="3">
    <source>
        <dbReference type="Proteomes" id="UP001313282"/>
    </source>
</evidence>
<organism evidence="2 3">
    <name type="scientific">Orbilia javanica</name>
    <dbReference type="NCBI Taxonomy" id="47235"/>
    <lineage>
        <taxon>Eukaryota</taxon>
        <taxon>Fungi</taxon>
        <taxon>Dikarya</taxon>
        <taxon>Ascomycota</taxon>
        <taxon>Pezizomycotina</taxon>
        <taxon>Orbiliomycetes</taxon>
        <taxon>Orbiliales</taxon>
        <taxon>Orbiliaceae</taxon>
        <taxon>Orbilia</taxon>
    </lineage>
</organism>
<dbReference type="CDD" id="cd09917">
    <property type="entry name" value="F-box_SF"/>
    <property type="match status" value="1"/>
</dbReference>
<reference evidence="2 3" key="1">
    <citation type="submission" date="2019-10" db="EMBL/GenBank/DDBJ databases">
        <authorList>
            <person name="Palmer J.M."/>
        </authorList>
    </citation>
    <scope>NUCLEOTIDE SEQUENCE [LARGE SCALE GENOMIC DNA]</scope>
    <source>
        <strain evidence="2 3">TWF718</strain>
    </source>
</reference>
<dbReference type="EMBL" id="JAVHNR010000001">
    <property type="protein sequence ID" value="KAK6355973.1"/>
    <property type="molecule type" value="Genomic_DNA"/>
</dbReference>
<dbReference type="Proteomes" id="UP001313282">
    <property type="component" value="Unassembled WGS sequence"/>
</dbReference>
<gene>
    <name evidence="2" type="ORF">TWF718_000348</name>
</gene>
<name>A0AAN8MX11_9PEZI</name>
<dbReference type="InterPro" id="IPR001810">
    <property type="entry name" value="F-box_dom"/>
</dbReference>
<dbReference type="AlphaFoldDB" id="A0AAN8MX11"/>